<gene>
    <name evidence="4" type="ORF">J116_015360</name>
</gene>
<evidence type="ECO:0000313" key="4">
    <source>
        <dbReference type="EMBL" id="OEJ95659.1"/>
    </source>
</evidence>
<keyword evidence="3" id="KW-0732">Signal</keyword>
<name>A0A1D3DTP1_9ACTN</name>
<reference evidence="4 5" key="1">
    <citation type="journal article" date="2013" name="Genome Announc.">
        <title>Genome Sequence of Streptomyces violaceusniger Strain SPC6, a Halotolerant Streptomycete That Exhibits Rapid Growth and Development.</title>
        <authorList>
            <person name="Chen X."/>
            <person name="Zhang B."/>
            <person name="Zhang W."/>
            <person name="Wu X."/>
            <person name="Zhang M."/>
            <person name="Chen T."/>
            <person name="Liu G."/>
            <person name="Dyson P."/>
        </authorList>
    </citation>
    <scope>NUCLEOTIDE SEQUENCE [LARGE SCALE GENOMIC DNA]</scope>
    <source>
        <strain evidence="4 5">SPC6</strain>
    </source>
</reference>
<keyword evidence="5" id="KW-1185">Reference proteome</keyword>
<accession>A0A1D3DTP1</accession>
<feature type="compositionally biased region" description="Low complexity" evidence="1">
    <location>
        <begin position="533"/>
        <end position="542"/>
    </location>
</feature>
<dbReference type="AlphaFoldDB" id="A0A1D3DTP1"/>
<dbReference type="OrthoDB" id="4225190at2"/>
<sequence>MQKHLSSRIVRRSVVSARSAVTAAAVLLTVVTPVAVAAAPAFAQPAAASAATTAGMGVKVDLMGGFALGQRAHFSAEITNGTGADLQGVRKGLVTVAYGKHVNAALEPMTADPSKIIVEHLKDGVWQRLPLTTGANGAVQAAFPLPEGLAKGATARERFVVTIQRSVPAEANMGEVGVSGHADGTGMDTVGFGLGNRQAAEHPEVAISGLGGRPELVTGGKPVTFTGTVTNNTGKDIASAQDFFFVGAANKGGDLDPQYVTLERRDASGAWKPVRIGEQGRALTGNLDGGPLKNGQSRTYELRLGLTKFTPAAITGGGFTLASGDGAANFDFSVKYVAPDVTDPEVNRKLAVTSSLKGTTHLKAGGAAKEFTATITNRGNITQKVEALIELGDGTSKREVSADEFRVEQYVTAAADGWKSVKLTDSTWTNDKLRVLASPVRVDLAPGESVTYKLRVAATTAVKGKAFDVAVTGAAERSVAAVVLPFAVDGAPGAGATGATGSTGGGTTASPSPATSATPAGGSGTTGTGAGTGTANTPAPTGEMAKTGSDTTTPVLLGATGVLVAGGAAALLIARRRAL</sequence>
<feature type="compositionally biased region" description="Low complexity" evidence="1">
    <location>
        <begin position="508"/>
        <end position="520"/>
    </location>
</feature>
<protein>
    <recommendedName>
        <fullName evidence="6">Gram-positive cocci surface proteins LPxTG domain-containing protein</fullName>
    </recommendedName>
</protein>
<feature type="region of interest" description="Disordered" evidence="1">
    <location>
        <begin position="498"/>
        <end position="550"/>
    </location>
</feature>
<feature type="compositionally biased region" description="Gly residues" evidence="1">
    <location>
        <begin position="521"/>
        <end position="532"/>
    </location>
</feature>
<evidence type="ECO:0000256" key="3">
    <source>
        <dbReference type="SAM" id="SignalP"/>
    </source>
</evidence>
<comment type="caution">
    <text evidence="4">The sequence shown here is derived from an EMBL/GenBank/DDBJ whole genome shotgun (WGS) entry which is preliminary data.</text>
</comment>
<feature type="compositionally biased region" description="Gly residues" evidence="1">
    <location>
        <begin position="498"/>
        <end position="507"/>
    </location>
</feature>
<evidence type="ECO:0008006" key="6">
    <source>
        <dbReference type="Google" id="ProtNLM"/>
    </source>
</evidence>
<evidence type="ECO:0000313" key="5">
    <source>
        <dbReference type="Proteomes" id="UP000095329"/>
    </source>
</evidence>
<feature type="signal peptide" evidence="3">
    <location>
        <begin position="1"/>
        <end position="43"/>
    </location>
</feature>
<feature type="chain" id="PRO_5039010630" description="Gram-positive cocci surface proteins LPxTG domain-containing protein" evidence="3">
    <location>
        <begin position="44"/>
        <end position="579"/>
    </location>
</feature>
<evidence type="ECO:0000256" key="2">
    <source>
        <dbReference type="SAM" id="Phobius"/>
    </source>
</evidence>
<evidence type="ECO:0000256" key="1">
    <source>
        <dbReference type="SAM" id="MobiDB-lite"/>
    </source>
</evidence>
<dbReference type="PROSITE" id="PS51318">
    <property type="entry name" value="TAT"/>
    <property type="match status" value="1"/>
</dbReference>
<dbReference type="InterPro" id="IPR006311">
    <property type="entry name" value="TAT_signal"/>
</dbReference>
<dbReference type="NCBIfam" id="NF041528">
    <property type="entry name" value="strep_LAETG"/>
    <property type="match status" value="1"/>
</dbReference>
<keyword evidence="2" id="KW-0472">Membrane</keyword>
<keyword evidence="2" id="KW-0812">Transmembrane</keyword>
<dbReference type="RefSeq" id="WP_023587954.1">
    <property type="nucleotide sequence ID" value="NZ_ASHX02000001.1"/>
</dbReference>
<dbReference type="Proteomes" id="UP000095329">
    <property type="component" value="Unassembled WGS sequence"/>
</dbReference>
<feature type="transmembrane region" description="Helical" evidence="2">
    <location>
        <begin position="555"/>
        <end position="574"/>
    </location>
</feature>
<dbReference type="STRING" id="1306406.J116_015360"/>
<organism evidence="4 5">
    <name type="scientific">Streptomyces thermolilacinus SPC6</name>
    <dbReference type="NCBI Taxonomy" id="1306406"/>
    <lineage>
        <taxon>Bacteria</taxon>
        <taxon>Bacillati</taxon>
        <taxon>Actinomycetota</taxon>
        <taxon>Actinomycetes</taxon>
        <taxon>Kitasatosporales</taxon>
        <taxon>Streptomycetaceae</taxon>
        <taxon>Streptomyces</taxon>
    </lineage>
</organism>
<dbReference type="EMBL" id="ASHX02000001">
    <property type="protein sequence ID" value="OEJ95659.1"/>
    <property type="molecule type" value="Genomic_DNA"/>
</dbReference>
<proteinExistence type="predicted"/>
<keyword evidence="2" id="KW-1133">Transmembrane helix</keyword>